<comment type="caution">
    <text evidence="1">The sequence shown here is derived from an EMBL/GenBank/DDBJ whole genome shotgun (WGS) entry which is preliminary data.</text>
</comment>
<keyword evidence="2" id="KW-1185">Reference proteome</keyword>
<proteinExistence type="predicted"/>
<name>A0AAN9T1R0_PSOTE</name>
<sequence length="142" mass="16015">MKHVLASFIINARHESFTPFSKATKGEPIVVDSLTKVRNFSSVSTQQRKFVRLRVCPQVTQHHSWIGELKEVLNGFVIDFYCLSSKRLNNVSALLGGQIVHSCSKILTEIGVTLDDESSSWMKLSPSKIVGSSDFRKWKTLF</sequence>
<protein>
    <submittedName>
        <fullName evidence="1">Uncharacterized protein</fullName>
    </submittedName>
</protein>
<evidence type="ECO:0000313" key="2">
    <source>
        <dbReference type="Proteomes" id="UP001386955"/>
    </source>
</evidence>
<dbReference type="PANTHER" id="PTHR37763:SF1">
    <property type="entry name" value="EXOSOME COMPLEX EXONUCLEASE"/>
    <property type="match status" value="1"/>
</dbReference>
<dbReference type="AlphaFoldDB" id="A0AAN9T1R0"/>
<evidence type="ECO:0000313" key="1">
    <source>
        <dbReference type="EMBL" id="KAK7405318.1"/>
    </source>
</evidence>
<dbReference type="PANTHER" id="PTHR37763">
    <property type="entry name" value="EXOSOME COMPLEX EXONUCLEASE"/>
    <property type="match status" value="1"/>
</dbReference>
<gene>
    <name evidence="1" type="ORF">VNO78_06536</name>
</gene>
<organism evidence="1 2">
    <name type="scientific">Psophocarpus tetragonolobus</name>
    <name type="common">Winged bean</name>
    <name type="synonym">Dolichos tetragonolobus</name>
    <dbReference type="NCBI Taxonomy" id="3891"/>
    <lineage>
        <taxon>Eukaryota</taxon>
        <taxon>Viridiplantae</taxon>
        <taxon>Streptophyta</taxon>
        <taxon>Embryophyta</taxon>
        <taxon>Tracheophyta</taxon>
        <taxon>Spermatophyta</taxon>
        <taxon>Magnoliopsida</taxon>
        <taxon>eudicotyledons</taxon>
        <taxon>Gunneridae</taxon>
        <taxon>Pentapetalae</taxon>
        <taxon>rosids</taxon>
        <taxon>fabids</taxon>
        <taxon>Fabales</taxon>
        <taxon>Fabaceae</taxon>
        <taxon>Papilionoideae</taxon>
        <taxon>50 kb inversion clade</taxon>
        <taxon>NPAAA clade</taxon>
        <taxon>indigoferoid/millettioid clade</taxon>
        <taxon>Phaseoleae</taxon>
        <taxon>Psophocarpus</taxon>
    </lineage>
</organism>
<dbReference type="Proteomes" id="UP001386955">
    <property type="component" value="Unassembled WGS sequence"/>
</dbReference>
<accession>A0AAN9T1R0</accession>
<reference evidence="1 2" key="1">
    <citation type="submission" date="2024-01" db="EMBL/GenBank/DDBJ databases">
        <title>The genomes of 5 underutilized Papilionoideae crops provide insights into root nodulation and disease resistanc.</title>
        <authorList>
            <person name="Jiang F."/>
        </authorList>
    </citation>
    <scope>NUCLEOTIDE SEQUENCE [LARGE SCALE GENOMIC DNA]</scope>
    <source>
        <strain evidence="1">DUOXIRENSHENG_FW03</strain>
        <tissue evidence="1">Leaves</tissue>
    </source>
</reference>
<dbReference type="EMBL" id="JAYMYS010000002">
    <property type="protein sequence ID" value="KAK7405318.1"/>
    <property type="molecule type" value="Genomic_DNA"/>
</dbReference>